<keyword evidence="4 8" id="KW-0067">ATP-binding</keyword>
<keyword evidence="11" id="KW-1185">Reference proteome</keyword>
<dbReference type="InterPro" id="IPR003796">
    <property type="entry name" value="RNR_NrdR-like"/>
</dbReference>
<dbReference type="PANTHER" id="PTHR30455">
    <property type="entry name" value="TRANSCRIPTIONAL REPRESSOR NRDR"/>
    <property type="match status" value="1"/>
</dbReference>
<evidence type="ECO:0000256" key="4">
    <source>
        <dbReference type="ARBA" id="ARBA00022840"/>
    </source>
</evidence>
<keyword evidence="3 8" id="KW-0863">Zinc-finger</keyword>
<evidence type="ECO:0000313" key="10">
    <source>
        <dbReference type="EMBL" id="MEJ8569013.1"/>
    </source>
</evidence>
<evidence type="ECO:0000256" key="5">
    <source>
        <dbReference type="ARBA" id="ARBA00023015"/>
    </source>
</evidence>
<comment type="function">
    <text evidence="8">Negatively regulates transcription of bacterial ribonucleotide reductase nrd genes and operons by binding to NrdR-boxes.</text>
</comment>
<dbReference type="GO" id="GO:0003677">
    <property type="term" value="F:DNA binding"/>
    <property type="evidence" value="ECO:0007669"/>
    <property type="project" value="UniProtKB-KW"/>
</dbReference>
<dbReference type="GO" id="GO:0005524">
    <property type="term" value="F:ATP binding"/>
    <property type="evidence" value="ECO:0007669"/>
    <property type="project" value="UniProtKB-UniRule"/>
</dbReference>
<dbReference type="InterPro" id="IPR005144">
    <property type="entry name" value="ATP-cone_dom"/>
</dbReference>
<keyword evidence="5 8" id="KW-0805">Transcription regulation</keyword>
<evidence type="ECO:0000256" key="7">
    <source>
        <dbReference type="ARBA" id="ARBA00023163"/>
    </source>
</evidence>
<evidence type="ECO:0000256" key="8">
    <source>
        <dbReference type="HAMAP-Rule" id="MF_00440"/>
    </source>
</evidence>
<dbReference type="PROSITE" id="PS51161">
    <property type="entry name" value="ATP_CONE"/>
    <property type="match status" value="1"/>
</dbReference>
<evidence type="ECO:0000256" key="2">
    <source>
        <dbReference type="ARBA" id="ARBA00022741"/>
    </source>
</evidence>
<feature type="zinc finger region" evidence="8">
    <location>
        <begin position="3"/>
        <end position="34"/>
    </location>
</feature>
<dbReference type="RefSeq" id="WP_354696338.1">
    <property type="nucleotide sequence ID" value="NZ_JAZHOG010000011.1"/>
</dbReference>
<evidence type="ECO:0000256" key="6">
    <source>
        <dbReference type="ARBA" id="ARBA00023125"/>
    </source>
</evidence>
<proteinExistence type="inferred from homology"/>
<accession>A0AAW9RLP3</accession>
<keyword evidence="6 8" id="KW-0238">DNA-binding</keyword>
<dbReference type="GO" id="GO:0045892">
    <property type="term" value="P:negative regulation of DNA-templated transcription"/>
    <property type="evidence" value="ECO:0007669"/>
    <property type="project" value="UniProtKB-UniRule"/>
</dbReference>
<keyword evidence="2 8" id="KW-0547">Nucleotide-binding</keyword>
<protein>
    <recommendedName>
        <fullName evidence="8">Transcriptional repressor NrdR</fullName>
    </recommendedName>
</protein>
<keyword evidence="8" id="KW-0479">Metal-binding</keyword>
<sequence length="175" mass="20743">MWCPFCSHDETRVVDSRLTADGMQIRRRRQCLSCGSRFNTFEAPELKAPRIIKSNGAREAFSEEKLREGMLRALEKRPVETREVERAVRSLLREIRGVEEAEIPSSLIGEWVMRELSRLDQVAYVRFASVYKRFEDMQAFRDVIERLERTPPGDRDQRQIDLLETTRRTVKRRRK</sequence>
<comment type="caution">
    <text evidence="10">The sequence shown here is derived from an EMBL/GenBank/DDBJ whole genome shotgun (WGS) entry which is preliminary data.</text>
</comment>
<dbReference type="AlphaFoldDB" id="A0AAW9RLP3"/>
<dbReference type="GO" id="GO:0008270">
    <property type="term" value="F:zinc ion binding"/>
    <property type="evidence" value="ECO:0007669"/>
    <property type="project" value="UniProtKB-UniRule"/>
</dbReference>
<evidence type="ECO:0000256" key="1">
    <source>
        <dbReference type="ARBA" id="ARBA00022491"/>
    </source>
</evidence>
<evidence type="ECO:0000259" key="9">
    <source>
        <dbReference type="PROSITE" id="PS51161"/>
    </source>
</evidence>
<name>A0AAW9RLP3_9GAMM</name>
<keyword evidence="1 8" id="KW-0678">Repressor</keyword>
<keyword evidence="7 8" id="KW-0804">Transcription</keyword>
<comment type="similarity">
    <text evidence="8">Belongs to the NrdR family.</text>
</comment>
<dbReference type="NCBIfam" id="TIGR00244">
    <property type="entry name" value="transcriptional regulator NrdR"/>
    <property type="match status" value="1"/>
</dbReference>
<dbReference type="Pfam" id="PF22811">
    <property type="entry name" value="Zn_ribbon_NrdR"/>
    <property type="match status" value="1"/>
</dbReference>
<dbReference type="Proteomes" id="UP001359886">
    <property type="component" value="Unassembled WGS sequence"/>
</dbReference>
<feature type="domain" description="ATP-cone" evidence="9">
    <location>
        <begin position="49"/>
        <end position="139"/>
    </location>
</feature>
<dbReference type="EMBL" id="JAZHOG010000011">
    <property type="protein sequence ID" value="MEJ8569013.1"/>
    <property type="molecule type" value="Genomic_DNA"/>
</dbReference>
<dbReference type="InterPro" id="IPR055173">
    <property type="entry name" value="NrdR-like_N"/>
</dbReference>
<evidence type="ECO:0000256" key="3">
    <source>
        <dbReference type="ARBA" id="ARBA00022771"/>
    </source>
</evidence>
<dbReference type="PANTHER" id="PTHR30455:SF2">
    <property type="entry name" value="TRANSCRIPTIONAL REPRESSOR NRDR"/>
    <property type="match status" value="1"/>
</dbReference>
<keyword evidence="8" id="KW-0862">Zinc</keyword>
<dbReference type="HAMAP" id="MF_00440">
    <property type="entry name" value="NrdR"/>
    <property type="match status" value="1"/>
</dbReference>
<gene>
    <name evidence="8 10" type="primary">nrdR</name>
    <name evidence="10" type="ORF">V3330_15385</name>
</gene>
<reference evidence="10 11" key="1">
    <citation type="submission" date="2024-02" db="EMBL/GenBank/DDBJ databases">
        <title>A novel Wenzhouxiangellaceae bacterium, isolated from coastal sediments.</title>
        <authorList>
            <person name="Du Z.-J."/>
            <person name="Ye Y.-Q."/>
            <person name="Zhang X.-Y."/>
        </authorList>
    </citation>
    <scope>NUCLEOTIDE SEQUENCE [LARGE SCALE GENOMIC DNA]</scope>
    <source>
        <strain evidence="10 11">CH-27</strain>
    </source>
</reference>
<dbReference type="Pfam" id="PF03477">
    <property type="entry name" value="ATP-cone"/>
    <property type="match status" value="1"/>
</dbReference>
<organism evidence="10 11">
    <name type="scientific">Elongatibacter sediminis</name>
    <dbReference type="NCBI Taxonomy" id="3119006"/>
    <lineage>
        <taxon>Bacteria</taxon>
        <taxon>Pseudomonadati</taxon>
        <taxon>Pseudomonadota</taxon>
        <taxon>Gammaproteobacteria</taxon>
        <taxon>Chromatiales</taxon>
        <taxon>Wenzhouxiangellaceae</taxon>
        <taxon>Elongatibacter</taxon>
    </lineage>
</organism>
<evidence type="ECO:0000313" key="11">
    <source>
        <dbReference type="Proteomes" id="UP001359886"/>
    </source>
</evidence>
<comment type="cofactor">
    <cofactor evidence="8">
        <name>Zn(2+)</name>
        <dbReference type="ChEBI" id="CHEBI:29105"/>
    </cofactor>
    <text evidence="8">Binds 1 zinc ion.</text>
</comment>